<accession>A0A438IHJ0</accession>
<dbReference type="InterPro" id="IPR054722">
    <property type="entry name" value="PolX-like_BBD"/>
</dbReference>
<proteinExistence type="predicted"/>
<reference evidence="3 4" key="1">
    <citation type="journal article" date="2018" name="PLoS Genet.">
        <title>Population sequencing reveals clonal diversity and ancestral inbreeding in the grapevine cultivar Chardonnay.</title>
        <authorList>
            <person name="Roach M.J."/>
            <person name="Johnson D.L."/>
            <person name="Bohlmann J."/>
            <person name="van Vuuren H.J."/>
            <person name="Jones S.J."/>
            <person name="Pretorius I.S."/>
            <person name="Schmidt S.A."/>
            <person name="Borneman A.R."/>
        </authorList>
    </citation>
    <scope>NUCLEOTIDE SEQUENCE [LARGE SCALE GENOMIC DNA]</scope>
    <source>
        <strain evidence="4">cv. Chardonnay</strain>
        <tissue evidence="3">Leaf</tissue>
    </source>
</reference>
<feature type="domain" description="Retrovirus-related Pol polyprotein from transposon TNT 1-94-like beta-barrel" evidence="2">
    <location>
        <begin position="297"/>
        <end position="336"/>
    </location>
</feature>
<evidence type="ECO:0000256" key="1">
    <source>
        <dbReference type="SAM" id="MobiDB-lite"/>
    </source>
</evidence>
<gene>
    <name evidence="3" type="ORF">CK203_037755</name>
</gene>
<dbReference type="AlphaFoldDB" id="A0A438IHJ0"/>
<dbReference type="PANTHER" id="PTHR37610:SF92">
    <property type="entry name" value="RETROTRANSPOSON COPIA-LIKE N-TERMINAL DOMAIN-CONTAINING PROTEIN"/>
    <property type="match status" value="1"/>
</dbReference>
<dbReference type="PANTHER" id="PTHR37610">
    <property type="entry name" value="CCHC-TYPE DOMAIN-CONTAINING PROTEIN"/>
    <property type="match status" value="1"/>
</dbReference>
<dbReference type="Pfam" id="PF22936">
    <property type="entry name" value="Pol_BBD"/>
    <property type="match status" value="1"/>
</dbReference>
<dbReference type="Proteomes" id="UP000288805">
    <property type="component" value="Unassembled WGS sequence"/>
</dbReference>
<comment type="caution">
    <text evidence="3">The sequence shown here is derived from an EMBL/GenBank/DDBJ whole genome shotgun (WGS) entry which is preliminary data.</text>
</comment>
<evidence type="ECO:0000259" key="2">
    <source>
        <dbReference type="Pfam" id="PF22936"/>
    </source>
</evidence>
<dbReference type="EMBL" id="QGNW01000109">
    <property type="protein sequence ID" value="RVW96205.1"/>
    <property type="molecule type" value="Genomic_DNA"/>
</dbReference>
<protein>
    <recommendedName>
        <fullName evidence="2">Retrovirus-related Pol polyprotein from transposon TNT 1-94-like beta-barrel domain-containing protein</fullName>
    </recommendedName>
</protein>
<evidence type="ECO:0000313" key="4">
    <source>
        <dbReference type="Proteomes" id="UP000288805"/>
    </source>
</evidence>
<sequence length="346" mass="39647">MSEVTETTTTTQLEEIVRSQQLGELQNIQAAYRLDGKNYLKWSQLVRTMLKGKWKINYLIGIGPKPGDPHFEAWDEEDSMIMAWSWNSMTPEISDTCMFLATAKDIWDAIQQTYSKARDAAQVYEVKVKTIAAKQGSKTVTKYANQLKALWQELDHYRVIKTKCLEDFVVLKDFIEQDRVYDFLVGLNPEFDQVRIQILSKQEVPCFNEENKDNLWCTYCKKPRHTKEKCWKLNGKPPSHEWENRGRQQRPQAHMAEQPKTKENSATNGFNSEEMEKLRSLLGSLDKSTGTYSLALSDSGATDHMTSKSHLFHTYTPSPSNKKIAVVNGSLATVAGTRLGEEDWTC</sequence>
<organism evidence="3 4">
    <name type="scientific">Vitis vinifera</name>
    <name type="common">Grape</name>
    <dbReference type="NCBI Taxonomy" id="29760"/>
    <lineage>
        <taxon>Eukaryota</taxon>
        <taxon>Viridiplantae</taxon>
        <taxon>Streptophyta</taxon>
        <taxon>Embryophyta</taxon>
        <taxon>Tracheophyta</taxon>
        <taxon>Spermatophyta</taxon>
        <taxon>Magnoliopsida</taxon>
        <taxon>eudicotyledons</taxon>
        <taxon>Gunneridae</taxon>
        <taxon>Pentapetalae</taxon>
        <taxon>rosids</taxon>
        <taxon>Vitales</taxon>
        <taxon>Vitaceae</taxon>
        <taxon>Viteae</taxon>
        <taxon>Vitis</taxon>
    </lineage>
</organism>
<feature type="region of interest" description="Disordered" evidence="1">
    <location>
        <begin position="232"/>
        <end position="272"/>
    </location>
</feature>
<evidence type="ECO:0000313" key="3">
    <source>
        <dbReference type="EMBL" id="RVW96205.1"/>
    </source>
</evidence>
<name>A0A438IHJ0_VITVI</name>